<keyword evidence="3" id="KW-1185">Reference proteome</keyword>
<evidence type="ECO:0000313" key="2">
    <source>
        <dbReference type="EMBL" id="AZU04616.1"/>
    </source>
</evidence>
<evidence type="ECO:0000313" key="3">
    <source>
        <dbReference type="Proteomes" id="UP000286954"/>
    </source>
</evidence>
<sequence>MSPKKGRTPKPNPVARGLARRSRKAGAMPAKKGRGTIYKRHPKHRDGEE</sequence>
<feature type="region of interest" description="Disordered" evidence="1">
    <location>
        <begin position="1"/>
        <end position="49"/>
    </location>
</feature>
<proteinExistence type="predicted"/>
<organism evidence="2 3">
    <name type="scientific">Glycocaulis alkaliphilus</name>
    <dbReference type="NCBI Taxonomy" id="1434191"/>
    <lineage>
        <taxon>Bacteria</taxon>
        <taxon>Pseudomonadati</taxon>
        <taxon>Pseudomonadota</taxon>
        <taxon>Alphaproteobacteria</taxon>
        <taxon>Maricaulales</taxon>
        <taxon>Maricaulaceae</taxon>
        <taxon>Glycocaulis</taxon>
    </lineage>
</organism>
<gene>
    <name evidence="2" type="ORF">X907_2093</name>
</gene>
<dbReference type="EMBL" id="CP018911">
    <property type="protein sequence ID" value="AZU04616.1"/>
    <property type="molecule type" value="Genomic_DNA"/>
</dbReference>
<protein>
    <submittedName>
        <fullName evidence="2">Uncharacterized protein</fullName>
    </submittedName>
</protein>
<evidence type="ECO:0000256" key="1">
    <source>
        <dbReference type="SAM" id="MobiDB-lite"/>
    </source>
</evidence>
<dbReference type="RefSeq" id="WP_170175526.1">
    <property type="nucleotide sequence ID" value="NZ_BMFB01000001.1"/>
</dbReference>
<name>A0A3T0EBQ8_9PROT</name>
<dbReference type="Proteomes" id="UP000286954">
    <property type="component" value="Chromosome"/>
</dbReference>
<dbReference type="KEGG" id="gak:X907_2093"/>
<reference evidence="2 3" key="1">
    <citation type="submission" date="2016-12" db="EMBL/GenBank/DDBJ databases">
        <title>The genome of dimorphic prosthecate Glycocaulis alkaliphilus 6b-8t, isolated from crude oil dictates its adaptability in petroleum environments.</title>
        <authorList>
            <person name="Wu X.-L."/>
            <person name="Geng S."/>
        </authorList>
    </citation>
    <scope>NUCLEOTIDE SEQUENCE [LARGE SCALE GENOMIC DNA]</scope>
    <source>
        <strain evidence="2 3">6B-8</strain>
    </source>
</reference>
<dbReference type="AlphaFoldDB" id="A0A3T0EBQ8"/>
<feature type="compositionally biased region" description="Basic residues" evidence="1">
    <location>
        <begin position="31"/>
        <end position="49"/>
    </location>
</feature>
<accession>A0A3T0EBQ8</accession>